<dbReference type="PROSITE" id="PS50042">
    <property type="entry name" value="CNMP_BINDING_3"/>
    <property type="match status" value="3"/>
</dbReference>
<dbReference type="InterPro" id="IPR002641">
    <property type="entry name" value="PNPLA_dom"/>
</dbReference>
<gene>
    <name evidence="14" type="ORF">D915_001524</name>
</gene>
<dbReference type="Pfam" id="PF24179">
    <property type="entry name" value="NTE_Ploop"/>
    <property type="match status" value="1"/>
</dbReference>
<dbReference type="InterPro" id="IPR056556">
    <property type="entry name" value="NTE1_P-loop_dom"/>
</dbReference>
<dbReference type="Pfam" id="PF00027">
    <property type="entry name" value="cNMP_binding"/>
    <property type="match status" value="3"/>
</dbReference>
<dbReference type="Pfam" id="PF01734">
    <property type="entry name" value="Patatin"/>
    <property type="match status" value="1"/>
</dbReference>
<keyword evidence="8 11" id="KW-0472">Membrane</keyword>
<dbReference type="InterPro" id="IPR001423">
    <property type="entry name" value="LysoPLipase_patatin_CS"/>
</dbReference>
<evidence type="ECO:0000313" key="15">
    <source>
        <dbReference type="Proteomes" id="UP000230066"/>
    </source>
</evidence>
<keyword evidence="6 11" id="KW-1133">Transmembrane helix</keyword>
<dbReference type="InterPro" id="IPR000595">
    <property type="entry name" value="cNMP-bd_dom"/>
</dbReference>
<evidence type="ECO:0000256" key="3">
    <source>
        <dbReference type="ARBA" id="ARBA00022692"/>
    </source>
</evidence>
<dbReference type="EMBL" id="JXXN02000357">
    <property type="protein sequence ID" value="THD27666.1"/>
    <property type="molecule type" value="Genomic_DNA"/>
</dbReference>
<dbReference type="GO" id="GO:0004622">
    <property type="term" value="F:phosphatidylcholine lysophospholipase activity"/>
    <property type="evidence" value="ECO:0007669"/>
    <property type="project" value="InterPro"/>
</dbReference>
<dbReference type="Proteomes" id="UP000230066">
    <property type="component" value="Unassembled WGS sequence"/>
</dbReference>
<dbReference type="SUPFAM" id="SSF52151">
    <property type="entry name" value="FabD/lysophospholipase-like"/>
    <property type="match status" value="1"/>
</dbReference>
<feature type="domain" description="Cyclic nucleotide-binding" evidence="12">
    <location>
        <begin position="180"/>
        <end position="307"/>
    </location>
</feature>
<dbReference type="GO" id="GO:0016042">
    <property type="term" value="P:lipid catabolic process"/>
    <property type="evidence" value="ECO:0007669"/>
    <property type="project" value="UniProtKB-UniRule"/>
</dbReference>
<keyword evidence="15" id="KW-1185">Reference proteome</keyword>
<dbReference type="GO" id="GO:0016020">
    <property type="term" value="C:membrane"/>
    <property type="evidence" value="ECO:0007669"/>
    <property type="project" value="UniProtKB-SubCell"/>
</dbReference>
<evidence type="ECO:0000259" key="12">
    <source>
        <dbReference type="PROSITE" id="PS50042"/>
    </source>
</evidence>
<dbReference type="InterPro" id="IPR050301">
    <property type="entry name" value="NTE"/>
</dbReference>
<comment type="caution">
    <text evidence="14">The sequence shown here is derived from an EMBL/GenBank/DDBJ whole genome shotgun (WGS) entry which is preliminary data.</text>
</comment>
<evidence type="ECO:0000256" key="8">
    <source>
        <dbReference type="ARBA" id="ARBA00023136"/>
    </source>
</evidence>
<reference evidence="14" key="1">
    <citation type="submission" date="2019-03" db="EMBL/GenBank/DDBJ databases">
        <title>Improved annotation for the trematode Fasciola hepatica.</title>
        <authorList>
            <person name="Choi Y.-J."/>
            <person name="Martin J."/>
            <person name="Mitreva M."/>
        </authorList>
    </citation>
    <scope>NUCLEOTIDE SEQUENCE [LARGE SCALE GENOMIC DNA]</scope>
</reference>
<dbReference type="SUPFAM" id="SSF51206">
    <property type="entry name" value="cAMP-binding domain-like"/>
    <property type="match status" value="3"/>
</dbReference>
<proteinExistence type="inferred from homology"/>
<dbReference type="SMART" id="SM00100">
    <property type="entry name" value="cNMP"/>
    <property type="match status" value="3"/>
</dbReference>
<feature type="region of interest" description="Disordered" evidence="10">
    <location>
        <begin position="1579"/>
        <end position="1647"/>
    </location>
</feature>
<evidence type="ECO:0000256" key="11">
    <source>
        <dbReference type="SAM" id="Phobius"/>
    </source>
</evidence>
<feature type="short sequence motif" description="DGA/G" evidence="9">
    <location>
        <begin position="1147"/>
        <end position="1149"/>
    </location>
</feature>
<feature type="active site" description="Proton acceptor" evidence="9">
    <location>
        <position position="1147"/>
    </location>
</feature>
<dbReference type="PROSITE" id="PS01237">
    <property type="entry name" value="UPF0028"/>
    <property type="match status" value="1"/>
</dbReference>
<accession>A0A4E0RIA1</accession>
<evidence type="ECO:0000256" key="4">
    <source>
        <dbReference type="ARBA" id="ARBA00022801"/>
    </source>
</evidence>
<feature type="region of interest" description="Disordered" evidence="10">
    <location>
        <begin position="357"/>
        <end position="379"/>
    </location>
</feature>
<evidence type="ECO:0000256" key="5">
    <source>
        <dbReference type="ARBA" id="ARBA00022963"/>
    </source>
</evidence>
<evidence type="ECO:0000259" key="13">
    <source>
        <dbReference type="PROSITE" id="PS51635"/>
    </source>
</evidence>
<dbReference type="PROSITE" id="PS51635">
    <property type="entry name" value="PNPLA"/>
    <property type="match status" value="1"/>
</dbReference>
<evidence type="ECO:0000256" key="7">
    <source>
        <dbReference type="ARBA" id="ARBA00023098"/>
    </source>
</evidence>
<sequence>MTSYLLEAVMIFPKVFQTGENFAAALYNSMFGYIGGSVLVKIFPSLAIPHNIALLVFLTVTLALMSLFLIFRHVKNEVVQKSKPTHATPRFRKRDKLRYYASRFGRRFSEVTEKLSKIKSQEDRRLLIVAFVKRILNIPDELNATTLDRYRLPESFFEPDEEEDSTFPEDLKLMISSIRVFGHLEKSLFIDFCKFIETIRLKDNEFLFRVGDPDEYLYVVNSGKIQLYMIECDGSHSVINEVGKGGSIDSFFSVLQVLTNNPSTHTSMEAVALEQSVVLRLPTRSFLEICKPQTPALMRILQMIIVRLQRLTFTAVQHHLGLYSELVQQEKIKHCSLKSQEILAELNIEAATTASSGIDAPPQLSDLYSSPSFEPETHPEDDIPADNLDPIIGEFQNKFDPEINLPPVNVCTGLELGEAPSRAIKEKVPFIPSRPSTPTNDLEVKYDSTPIREPLNFTLPSAQDEETLKSELSMPSSRRLIFGRETDSKLMEAVREDMAYLLNLPNPHLLNDHVNLLSAPNGTILSEECEMPKEIFLVVSGEIHAIQSVNNGCGEPSTLLICPPGELVGLLGLITGEANVFSLKAVTDSVVAVVSRDSFFALVRLHPSMLFSAIRLLASRVSPLLHQLDFAIQWIAIDAGKALYKRGDPANHVYVVLSGRLRRVDIQPNGGRRITGEFSRGDLVGFLEVVSSQSRVQTVLAIRDSEVAQIPALLLHHLKEKVPQVLTRIVKILSDRLLGNLTCSREMADPLGLSALGTKTPYGFGSEIFPVTGSEDVTTNNFAKITMSNLRTIAILPSTSAINAEAFTLELQHSMTPVGSSVRLTSRIIKRRLGSTALDSVNQYRLNAWLSHQEDLHRIVFFVCNSSRSSAWNRLCIRQADCVLVLALGNSDPSRPSPMEVTLKSHPTKVAKALVLMYPLDTDYPTSRQTAKWLNVRPWISHHYHIRCEPRVFTPRSPADLISFYSNVFAREKPNPLSDFSRLARYLTGEAIALVLGGGGARGCAHAGVLRAFQDAGVPIDLIGGTSMGAFMSALWAEETRFAQFTQRARNFTETLNSIWNRVKDFTYPAVSIFSGKEFNNQLEKVFGERQVEDLWIPSFYVTTDITNCKMRVHTQGSLWRYVRASMSLSGYMPPLCDPYDGSLLLDGGYTNNVPADVMALFGAKTIFAVDVGASVDTDFTNYGDYLSGWSLLYHRFFGSSSSPLRVPNLTEIQSRLAYISCVRQLAKVKESGICHYMRPPIDGYMTLQFSAFDEILTVGYDYAKNLLRGWHEEDKLRHLVPGLRPGPLFEQPNSVTHAQSQSRPHSQDGTATPSAVLTQGFDGQRTFIDLAETLRFVADDHLSRVCNSDTEDEFVDHHGSTSPGAQLRTTSSLDLFDSLMGRHWRKRPAVRSLSEAVCSYLNSASRIVSRSLPDNGFFRRRALSVSLNVSLAESSSLHDSSDEAGHYSDALDHPTMDSHLPTFTELLYRKSAPETGQTNESNVAELKAVTGTPSDLLRTVPPVPVSHFVHDNDDGYLEDNESDGDRVLYRSISGMVDSDPELSHEVLDDVNGRKFSSYTRRFRSSSLVRISHNPWSNLSTDQMPQTDHNCPVTDGRSTKKSYVDPPTMSTSGMSSGCVRRRRRHRRSSLDRLRHKTQPSPPASDIL</sequence>
<feature type="domain" description="PNPLA" evidence="13">
    <location>
        <begin position="994"/>
        <end position="1160"/>
    </location>
</feature>
<evidence type="ECO:0000256" key="1">
    <source>
        <dbReference type="ARBA" id="ARBA00004370"/>
    </source>
</evidence>
<organism evidence="14 15">
    <name type="scientific">Fasciola hepatica</name>
    <name type="common">Liver fluke</name>
    <dbReference type="NCBI Taxonomy" id="6192"/>
    <lineage>
        <taxon>Eukaryota</taxon>
        <taxon>Metazoa</taxon>
        <taxon>Spiralia</taxon>
        <taxon>Lophotrochozoa</taxon>
        <taxon>Platyhelminthes</taxon>
        <taxon>Trematoda</taxon>
        <taxon>Digenea</taxon>
        <taxon>Plagiorchiida</taxon>
        <taxon>Echinostomata</taxon>
        <taxon>Echinostomatoidea</taxon>
        <taxon>Fasciolidae</taxon>
        <taxon>Fasciola</taxon>
    </lineage>
</organism>
<feature type="short sequence motif" description="GXGXXG" evidence="9">
    <location>
        <begin position="998"/>
        <end position="1003"/>
    </location>
</feature>
<name>A0A4E0RIA1_FASHE</name>
<feature type="transmembrane region" description="Helical" evidence="11">
    <location>
        <begin position="52"/>
        <end position="71"/>
    </location>
</feature>
<dbReference type="PANTHER" id="PTHR14226">
    <property type="entry name" value="NEUROPATHY TARGET ESTERASE/SWISS CHEESE D.MELANOGASTER"/>
    <property type="match status" value="1"/>
</dbReference>
<dbReference type="CDD" id="cd00038">
    <property type="entry name" value="CAP_ED"/>
    <property type="match status" value="3"/>
</dbReference>
<comment type="subcellular location">
    <subcellularLocation>
        <location evidence="1">Membrane</location>
    </subcellularLocation>
</comment>
<feature type="active site" description="Nucleophile" evidence="9">
    <location>
        <position position="1027"/>
    </location>
</feature>
<feature type="region of interest" description="Disordered" evidence="10">
    <location>
        <begin position="1435"/>
        <end position="1456"/>
    </location>
</feature>
<feature type="compositionally biased region" description="Polar residues" evidence="10">
    <location>
        <begin position="1292"/>
        <end position="1316"/>
    </location>
</feature>
<keyword evidence="3 11" id="KW-0812">Transmembrane</keyword>
<dbReference type="GO" id="GO:0005783">
    <property type="term" value="C:endoplasmic reticulum"/>
    <property type="evidence" value="ECO:0007669"/>
    <property type="project" value="TreeGrafter"/>
</dbReference>
<dbReference type="PANTHER" id="PTHR14226:SF29">
    <property type="entry name" value="NEUROPATHY TARGET ESTERASE SWS"/>
    <property type="match status" value="1"/>
</dbReference>
<evidence type="ECO:0000256" key="6">
    <source>
        <dbReference type="ARBA" id="ARBA00022989"/>
    </source>
</evidence>
<evidence type="ECO:0000256" key="9">
    <source>
        <dbReference type="PROSITE-ProRule" id="PRU01161"/>
    </source>
</evidence>
<dbReference type="InterPro" id="IPR016035">
    <property type="entry name" value="Acyl_Trfase/lysoPLipase"/>
</dbReference>
<feature type="compositionally biased region" description="Basic and acidic residues" evidence="10">
    <location>
        <begin position="1440"/>
        <end position="1456"/>
    </location>
</feature>
<feature type="domain" description="Cyclic nucleotide-binding" evidence="12">
    <location>
        <begin position="520"/>
        <end position="603"/>
    </location>
</feature>
<feature type="short sequence motif" description="GXSXG" evidence="9">
    <location>
        <begin position="1025"/>
        <end position="1029"/>
    </location>
</feature>
<feature type="transmembrane region" description="Helical" evidence="11">
    <location>
        <begin position="22"/>
        <end position="40"/>
    </location>
</feature>
<feature type="domain" description="Cyclic nucleotide-binding" evidence="12">
    <location>
        <begin position="616"/>
        <end position="710"/>
    </location>
</feature>
<keyword evidence="4 9" id="KW-0378">Hydrolase</keyword>
<protein>
    <submittedName>
        <fullName evidence="14">Patatin phospholipase domain-containing protein 7</fullName>
    </submittedName>
</protein>
<dbReference type="Gene3D" id="3.40.1090.10">
    <property type="entry name" value="Cytosolic phospholipase A2 catalytic domain"/>
    <property type="match status" value="2"/>
</dbReference>
<comment type="similarity">
    <text evidence="2">Belongs to the NTE family.</text>
</comment>
<evidence type="ECO:0000256" key="2">
    <source>
        <dbReference type="ARBA" id="ARBA00006636"/>
    </source>
</evidence>
<feature type="compositionally biased region" description="Basic residues" evidence="10">
    <location>
        <begin position="1619"/>
        <end position="1637"/>
    </location>
</feature>
<dbReference type="GO" id="GO:0046470">
    <property type="term" value="P:phosphatidylcholine metabolic process"/>
    <property type="evidence" value="ECO:0007669"/>
    <property type="project" value="InterPro"/>
</dbReference>
<evidence type="ECO:0000313" key="14">
    <source>
        <dbReference type="EMBL" id="THD27666.1"/>
    </source>
</evidence>
<dbReference type="InterPro" id="IPR014710">
    <property type="entry name" value="RmlC-like_jellyroll"/>
</dbReference>
<keyword evidence="5 9" id="KW-0442">Lipid degradation</keyword>
<feature type="compositionally biased region" description="Polar residues" evidence="10">
    <location>
        <begin position="1579"/>
        <end position="1589"/>
    </location>
</feature>
<dbReference type="Gene3D" id="2.60.120.10">
    <property type="entry name" value="Jelly Rolls"/>
    <property type="match status" value="3"/>
</dbReference>
<feature type="region of interest" description="Disordered" evidence="10">
    <location>
        <begin position="1289"/>
        <end position="1316"/>
    </location>
</feature>
<evidence type="ECO:0000256" key="10">
    <source>
        <dbReference type="SAM" id="MobiDB-lite"/>
    </source>
</evidence>
<dbReference type="InterPro" id="IPR018490">
    <property type="entry name" value="cNMP-bd_dom_sf"/>
</dbReference>
<keyword evidence="7 9" id="KW-0443">Lipid metabolism</keyword>